<protein>
    <submittedName>
        <fullName evidence="2">Uncharacterized protein</fullName>
    </submittedName>
</protein>
<dbReference type="AlphaFoldDB" id="A0A8T0BI26"/>
<comment type="caution">
    <text evidence="2">The sequence shown here is derived from an EMBL/GenBank/DDBJ whole genome shotgun (WGS) entry which is preliminary data.</text>
</comment>
<accession>A0A8T0BI26</accession>
<organism evidence="2 3">
    <name type="scientific">Silurus meridionalis</name>
    <name type="common">Southern catfish</name>
    <name type="synonym">Silurus soldatovi meridionalis</name>
    <dbReference type="NCBI Taxonomy" id="175797"/>
    <lineage>
        <taxon>Eukaryota</taxon>
        <taxon>Metazoa</taxon>
        <taxon>Chordata</taxon>
        <taxon>Craniata</taxon>
        <taxon>Vertebrata</taxon>
        <taxon>Euteleostomi</taxon>
        <taxon>Actinopterygii</taxon>
        <taxon>Neopterygii</taxon>
        <taxon>Teleostei</taxon>
        <taxon>Ostariophysi</taxon>
        <taxon>Siluriformes</taxon>
        <taxon>Siluridae</taxon>
        <taxon>Silurus</taxon>
    </lineage>
</organism>
<dbReference type="EMBL" id="JABFDY010000006">
    <property type="protein sequence ID" value="KAF7706684.1"/>
    <property type="molecule type" value="Genomic_DNA"/>
</dbReference>
<sequence>VAEGQMLVTNKVYSNSVTSPLVATSLHMSQFIQSSPEEKRWLLLAKFSPACELALKDCYEITDCFLEGMDSSHSFSEKKSTKLLNSSLVSGPDTPLIVGNVLHTVSTRILKSLFKICLPHPGVACSGMKNSSKVLFQVRGYLCRDIENTSTRKTASVYLTFDLRSAESMLDDGISKNHCHVGAGQSGSKSRSERPGAVEGETSSTRDWLMSSTAFRVRGIGLKDTRAGRILGVLGLGRETFGVRS</sequence>
<reference evidence="2" key="1">
    <citation type="submission" date="2020-08" db="EMBL/GenBank/DDBJ databases">
        <title>Chromosome-level assembly of Southern catfish (Silurus meridionalis) provides insights into visual adaptation to the nocturnal and benthic lifestyles.</title>
        <authorList>
            <person name="Zhang Y."/>
            <person name="Wang D."/>
            <person name="Peng Z."/>
        </authorList>
    </citation>
    <scope>NUCLEOTIDE SEQUENCE</scope>
    <source>
        <strain evidence="2">SWU-2019-XX</strain>
        <tissue evidence="2">Muscle</tissue>
    </source>
</reference>
<feature type="region of interest" description="Disordered" evidence="1">
    <location>
        <begin position="180"/>
        <end position="205"/>
    </location>
</feature>
<keyword evidence="3" id="KW-1185">Reference proteome</keyword>
<evidence type="ECO:0000313" key="3">
    <source>
        <dbReference type="Proteomes" id="UP000606274"/>
    </source>
</evidence>
<feature type="non-terminal residue" evidence="2">
    <location>
        <position position="245"/>
    </location>
</feature>
<dbReference type="Proteomes" id="UP000606274">
    <property type="component" value="Unassembled WGS sequence"/>
</dbReference>
<gene>
    <name evidence="2" type="ORF">HF521_019938</name>
</gene>
<proteinExistence type="predicted"/>
<evidence type="ECO:0000313" key="2">
    <source>
        <dbReference type="EMBL" id="KAF7706684.1"/>
    </source>
</evidence>
<name>A0A8T0BI26_SILME</name>
<evidence type="ECO:0000256" key="1">
    <source>
        <dbReference type="SAM" id="MobiDB-lite"/>
    </source>
</evidence>